<feature type="region of interest" description="Disordered" evidence="5">
    <location>
        <begin position="1"/>
        <end position="20"/>
    </location>
</feature>
<feature type="domain" description="T-SNARE coiled-coil homology" evidence="6">
    <location>
        <begin position="330"/>
        <end position="392"/>
    </location>
</feature>
<evidence type="ECO:0000256" key="1">
    <source>
        <dbReference type="ARBA" id="ARBA00004116"/>
    </source>
</evidence>
<dbReference type="OrthoDB" id="428895at2759"/>
<dbReference type="GO" id="GO:0000329">
    <property type="term" value="C:fungal-type vacuole membrane"/>
    <property type="evidence" value="ECO:0007669"/>
    <property type="project" value="UniProtKB-ARBA"/>
</dbReference>
<keyword evidence="2" id="KW-0926">Vacuole</keyword>
<dbReference type="EMBL" id="ML977163">
    <property type="protein sequence ID" value="KAF1985262.1"/>
    <property type="molecule type" value="Genomic_DNA"/>
</dbReference>
<reference evidence="8" key="1">
    <citation type="journal article" date="2020" name="Stud. Mycol.">
        <title>101 Dothideomycetes genomes: a test case for predicting lifestyles and emergence of pathogens.</title>
        <authorList>
            <person name="Haridas S."/>
            <person name="Albert R."/>
            <person name="Binder M."/>
            <person name="Bloem J."/>
            <person name="Labutti K."/>
            <person name="Salamov A."/>
            <person name="Andreopoulos B."/>
            <person name="Baker S."/>
            <person name="Barry K."/>
            <person name="Bills G."/>
            <person name="Bluhm B."/>
            <person name="Cannon C."/>
            <person name="Castanera R."/>
            <person name="Culley D."/>
            <person name="Daum C."/>
            <person name="Ezra D."/>
            <person name="Gonzalez J."/>
            <person name="Henrissat B."/>
            <person name="Kuo A."/>
            <person name="Liang C."/>
            <person name="Lipzen A."/>
            <person name="Lutzoni F."/>
            <person name="Magnuson J."/>
            <person name="Mondo S."/>
            <person name="Nolan M."/>
            <person name="Ohm R."/>
            <person name="Pangilinan J."/>
            <person name="Park H.-J."/>
            <person name="Ramirez L."/>
            <person name="Alfaro M."/>
            <person name="Sun H."/>
            <person name="Tritt A."/>
            <person name="Yoshinaga Y."/>
            <person name="Zwiers L.-H."/>
            <person name="Turgeon B."/>
            <person name="Goodwin S."/>
            <person name="Spatafora J."/>
            <person name="Crous P."/>
            <person name="Grigoriev I."/>
        </authorList>
    </citation>
    <scope>NUCLEOTIDE SEQUENCE</scope>
    <source>
        <strain evidence="8">CBS 113979</strain>
    </source>
</reference>
<protein>
    <recommendedName>
        <fullName evidence="10">Phox-like protein</fullName>
    </recommendedName>
</protein>
<dbReference type="SMART" id="SM00397">
    <property type="entry name" value="t_SNARE"/>
    <property type="match status" value="1"/>
</dbReference>
<keyword evidence="9" id="KW-1185">Reference proteome</keyword>
<proteinExistence type="predicted"/>
<feature type="compositionally biased region" description="Polar residues" evidence="5">
    <location>
        <begin position="1"/>
        <end position="13"/>
    </location>
</feature>
<dbReference type="PROSITE" id="PS50192">
    <property type="entry name" value="T_SNARE"/>
    <property type="match status" value="1"/>
</dbReference>
<dbReference type="Pfam" id="PF00787">
    <property type="entry name" value="PX"/>
    <property type="match status" value="1"/>
</dbReference>
<accession>A0A6G1GWS4</accession>
<evidence type="ECO:0000259" key="7">
    <source>
        <dbReference type="PROSITE" id="PS50195"/>
    </source>
</evidence>
<name>A0A6G1GWS4_9PEZI</name>
<dbReference type="InterPro" id="IPR036871">
    <property type="entry name" value="PX_dom_sf"/>
</dbReference>
<comment type="function">
    <text evidence="4">Essential for proper morphogenesis of the vacuole. May exist as structural reinforcement on the surface of the vacuolar membrane and be required for maintenance against rupture by osmotic pressure.</text>
</comment>
<evidence type="ECO:0000256" key="2">
    <source>
        <dbReference type="ARBA" id="ARBA00022554"/>
    </source>
</evidence>
<gene>
    <name evidence="8" type="ORF">K402DRAFT_394958</name>
</gene>
<dbReference type="InterPro" id="IPR000727">
    <property type="entry name" value="T_SNARE_dom"/>
</dbReference>
<dbReference type="CDD" id="cd06897">
    <property type="entry name" value="PX_SNARE"/>
    <property type="match status" value="1"/>
</dbReference>
<evidence type="ECO:0000259" key="6">
    <source>
        <dbReference type="PROSITE" id="PS50192"/>
    </source>
</evidence>
<keyword evidence="3" id="KW-0175">Coiled coil</keyword>
<evidence type="ECO:0000256" key="5">
    <source>
        <dbReference type="SAM" id="MobiDB-lite"/>
    </source>
</evidence>
<dbReference type="SUPFAM" id="SSF58038">
    <property type="entry name" value="SNARE fusion complex"/>
    <property type="match status" value="1"/>
</dbReference>
<dbReference type="PROSITE" id="PS50195">
    <property type="entry name" value="PX"/>
    <property type="match status" value="1"/>
</dbReference>
<evidence type="ECO:0008006" key="10">
    <source>
        <dbReference type="Google" id="ProtNLM"/>
    </source>
</evidence>
<dbReference type="InterPro" id="IPR001683">
    <property type="entry name" value="PX_dom"/>
</dbReference>
<dbReference type="GO" id="GO:0035091">
    <property type="term" value="F:phosphatidylinositol binding"/>
    <property type="evidence" value="ECO:0007669"/>
    <property type="project" value="InterPro"/>
</dbReference>
<evidence type="ECO:0000313" key="8">
    <source>
        <dbReference type="EMBL" id="KAF1985262.1"/>
    </source>
</evidence>
<dbReference type="GO" id="GO:0016192">
    <property type="term" value="P:vesicle-mediated transport"/>
    <property type="evidence" value="ECO:0007669"/>
    <property type="project" value="UniProtKB-ARBA"/>
</dbReference>
<dbReference type="GO" id="GO:0097576">
    <property type="term" value="P:vacuole fusion"/>
    <property type="evidence" value="ECO:0007669"/>
    <property type="project" value="UniProtKB-ARBA"/>
</dbReference>
<evidence type="ECO:0000313" key="9">
    <source>
        <dbReference type="Proteomes" id="UP000800041"/>
    </source>
</evidence>
<evidence type="ECO:0000256" key="3">
    <source>
        <dbReference type="ARBA" id="ARBA00023054"/>
    </source>
</evidence>
<dbReference type="SMART" id="SM00312">
    <property type="entry name" value="PX"/>
    <property type="match status" value="1"/>
</dbReference>
<dbReference type="Proteomes" id="UP000800041">
    <property type="component" value="Unassembled WGS sequence"/>
</dbReference>
<dbReference type="AlphaFoldDB" id="A0A6G1GWS4"/>
<feature type="region of interest" description="Disordered" evidence="5">
    <location>
        <begin position="265"/>
        <end position="318"/>
    </location>
</feature>
<comment type="subcellular location">
    <subcellularLocation>
        <location evidence="1">Vacuole</location>
    </subcellularLocation>
</comment>
<dbReference type="SUPFAM" id="SSF64268">
    <property type="entry name" value="PX domain"/>
    <property type="match status" value="1"/>
</dbReference>
<dbReference type="CDD" id="cd15858">
    <property type="entry name" value="SNARE_VAM7"/>
    <property type="match status" value="1"/>
</dbReference>
<dbReference type="GO" id="GO:0007034">
    <property type="term" value="P:vacuolar transport"/>
    <property type="evidence" value="ECO:0007669"/>
    <property type="project" value="UniProtKB-ARBA"/>
</dbReference>
<evidence type="ECO:0000256" key="4">
    <source>
        <dbReference type="ARBA" id="ARBA00054927"/>
    </source>
</evidence>
<organism evidence="8 9">
    <name type="scientific">Aulographum hederae CBS 113979</name>
    <dbReference type="NCBI Taxonomy" id="1176131"/>
    <lineage>
        <taxon>Eukaryota</taxon>
        <taxon>Fungi</taxon>
        <taxon>Dikarya</taxon>
        <taxon>Ascomycota</taxon>
        <taxon>Pezizomycotina</taxon>
        <taxon>Dothideomycetes</taxon>
        <taxon>Pleosporomycetidae</taxon>
        <taxon>Aulographales</taxon>
        <taxon>Aulographaceae</taxon>
    </lineage>
</organism>
<dbReference type="Gene3D" id="3.30.1520.10">
    <property type="entry name" value="Phox-like domain"/>
    <property type="match status" value="1"/>
</dbReference>
<dbReference type="FunFam" id="1.20.5.110:FF:000058">
    <property type="entry name" value="VAM7p Vacuolar SNARE protein"/>
    <property type="match status" value="1"/>
</dbReference>
<sequence length="393" mass="42771">MAPQLTIPSTDITNPPDGNKPYTTYTIAISTPSSLRPSQIFKRYTEFEALDKALRAETNAPSPASLPAKSWFSKTVGNEKLTEERRKGLEGYMQAIETAENPQWRNSVVWKEFLGTPTAGSKSDKSRHFDGSRGAGGLNGGAISSSSAWLEAHNELKSQLHIARMALARREQATTPTSQHEAGAAAKKALLRSGTLIAKLEDGLRRMSGNKTMSKEDLAQAEILGEGEIRRRRDLISAARKEREGLENVLNTLAVKSAVAGLSNPGQQSAAATAGAKKDLFQGPDGTSSSPSAPKLYQSGGGRRVLGGPPPKETEKTRELDNQGIVQLQKQIMETQDLDVEDLTKAVRRMKEMGIMINEELEEQSTLLNLVDEDVDRLGGKIDVAKKRIRKIN</sequence>
<dbReference type="Gene3D" id="1.20.5.110">
    <property type="match status" value="1"/>
</dbReference>
<feature type="domain" description="PX" evidence="7">
    <location>
        <begin position="3"/>
        <end position="120"/>
    </location>
</feature>